<dbReference type="VEuPathDB" id="VectorBase:RSAN_049433"/>
<evidence type="ECO:0000256" key="2">
    <source>
        <dbReference type="ARBA" id="ARBA00022729"/>
    </source>
</evidence>
<reference evidence="8" key="1">
    <citation type="journal article" date="2020" name="Cell">
        <title>Large-Scale Comparative Analyses of Tick Genomes Elucidate Their Genetic Diversity and Vector Capacities.</title>
        <authorList>
            <consortium name="Tick Genome and Microbiome Consortium (TIGMIC)"/>
            <person name="Jia N."/>
            <person name="Wang J."/>
            <person name="Shi W."/>
            <person name="Du L."/>
            <person name="Sun Y."/>
            <person name="Zhan W."/>
            <person name="Jiang J.F."/>
            <person name="Wang Q."/>
            <person name="Zhang B."/>
            <person name="Ji P."/>
            <person name="Bell-Sakyi L."/>
            <person name="Cui X.M."/>
            <person name="Yuan T.T."/>
            <person name="Jiang B.G."/>
            <person name="Yang W.F."/>
            <person name="Lam T.T."/>
            <person name="Chang Q.C."/>
            <person name="Ding S.J."/>
            <person name="Wang X.J."/>
            <person name="Zhu J.G."/>
            <person name="Ruan X.D."/>
            <person name="Zhao L."/>
            <person name="Wei J.T."/>
            <person name="Ye R.Z."/>
            <person name="Que T.C."/>
            <person name="Du C.H."/>
            <person name="Zhou Y.H."/>
            <person name="Cheng J.X."/>
            <person name="Dai P.F."/>
            <person name="Guo W.B."/>
            <person name="Han X.H."/>
            <person name="Huang E.J."/>
            <person name="Li L.F."/>
            <person name="Wei W."/>
            <person name="Gao Y.C."/>
            <person name="Liu J.Z."/>
            <person name="Shao H.Z."/>
            <person name="Wang X."/>
            <person name="Wang C.C."/>
            <person name="Yang T.C."/>
            <person name="Huo Q.B."/>
            <person name="Li W."/>
            <person name="Chen H.Y."/>
            <person name="Chen S.E."/>
            <person name="Zhou L.G."/>
            <person name="Ni X.B."/>
            <person name="Tian J.H."/>
            <person name="Sheng Y."/>
            <person name="Liu T."/>
            <person name="Pan Y.S."/>
            <person name="Xia L.Y."/>
            <person name="Li J."/>
            <person name="Zhao F."/>
            <person name="Cao W.C."/>
        </authorList>
    </citation>
    <scope>NUCLEOTIDE SEQUENCE</scope>
    <source>
        <strain evidence="8">Rsan-2018</strain>
    </source>
</reference>
<evidence type="ECO:0000313" key="8">
    <source>
        <dbReference type="EMBL" id="KAH7940365.1"/>
    </source>
</evidence>
<reference evidence="8" key="2">
    <citation type="submission" date="2021-09" db="EMBL/GenBank/DDBJ databases">
        <authorList>
            <person name="Jia N."/>
            <person name="Wang J."/>
            <person name="Shi W."/>
            <person name="Du L."/>
            <person name="Sun Y."/>
            <person name="Zhan W."/>
            <person name="Jiang J."/>
            <person name="Wang Q."/>
            <person name="Zhang B."/>
            <person name="Ji P."/>
            <person name="Sakyi L.B."/>
            <person name="Cui X."/>
            <person name="Yuan T."/>
            <person name="Jiang B."/>
            <person name="Yang W."/>
            <person name="Lam T.T.-Y."/>
            <person name="Chang Q."/>
            <person name="Ding S."/>
            <person name="Wang X."/>
            <person name="Zhu J."/>
            <person name="Ruan X."/>
            <person name="Zhao L."/>
            <person name="Wei J."/>
            <person name="Que T."/>
            <person name="Du C."/>
            <person name="Cheng J."/>
            <person name="Dai P."/>
            <person name="Han X."/>
            <person name="Huang E."/>
            <person name="Gao Y."/>
            <person name="Liu J."/>
            <person name="Shao H."/>
            <person name="Ye R."/>
            <person name="Li L."/>
            <person name="Wei W."/>
            <person name="Wang X."/>
            <person name="Wang C."/>
            <person name="Huo Q."/>
            <person name="Li W."/>
            <person name="Guo W."/>
            <person name="Chen H."/>
            <person name="Chen S."/>
            <person name="Zhou L."/>
            <person name="Zhou L."/>
            <person name="Ni X."/>
            <person name="Tian J."/>
            <person name="Zhou Y."/>
            <person name="Sheng Y."/>
            <person name="Liu T."/>
            <person name="Pan Y."/>
            <person name="Xia L."/>
            <person name="Li J."/>
            <person name="Zhao F."/>
            <person name="Cao W."/>
        </authorList>
    </citation>
    <scope>NUCLEOTIDE SEQUENCE</scope>
    <source>
        <strain evidence="8">Rsan-2018</strain>
        <tissue evidence="8">Larvae</tissue>
    </source>
</reference>
<keyword evidence="3 7" id="KW-0378">Hydrolase</keyword>
<dbReference type="AlphaFoldDB" id="A0A9D4PG80"/>
<dbReference type="EMBL" id="JABSTV010001254">
    <property type="protein sequence ID" value="KAH7940365.1"/>
    <property type="molecule type" value="Genomic_DNA"/>
</dbReference>
<dbReference type="GO" id="GO:0009395">
    <property type="term" value="P:phospholipid catabolic process"/>
    <property type="evidence" value="ECO:0007669"/>
    <property type="project" value="TreeGrafter"/>
</dbReference>
<dbReference type="GO" id="GO:0004620">
    <property type="term" value="F:phospholipase activity"/>
    <property type="evidence" value="ECO:0007669"/>
    <property type="project" value="InterPro"/>
</dbReference>
<keyword evidence="6" id="KW-0325">Glycoprotein</keyword>
<feature type="chain" id="PRO_5039757599" description="Phospholipase B-like" evidence="7">
    <location>
        <begin position="17"/>
        <end position="348"/>
    </location>
</feature>
<keyword evidence="2 7" id="KW-0732">Signal</keyword>
<dbReference type="EC" id="3.1.1.-" evidence="7"/>
<evidence type="ECO:0000256" key="1">
    <source>
        <dbReference type="ARBA" id="ARBA00007835"/>
    </source>
</evidence>
<protein>
    <recommendedName>
        <fullName evidence="7">Phospholipase B-like</fullName>
        <ecNumber evidence="7">3.1.1.-</ecNumber>
    </recommendedName>
</protein>
<proteinExistence type="inferred from homology"/>
<dbReference type="PANTHER" id="PTHR12370">
    <property type="entry name" value="PHOSPHOLIPASE B-RELATED"/>
    <property type="match status" value="1"/>
</dbReference>
<organism evidence="8 9">
    <name type="scientific">Rhipicephalus sanguineus</name>
    <name type="common">Brown dog tick</name>
    <name type="synonym">Ixodes sanguineus</name>
    <dbReference type="NCBI Taxonomy" id="34632"/>
    <lineage>
        <taxon>Eukaryota</taxon>
        <taxon>Metazoa</taxon>
        <taxon>Ecdysozoa</taxon>
        <taxon>Arthropoda</taxon>
        <taxon>Chelicerata</taxon>
        <taxon>Arachnida</taxon>
        <taxon>Acari</taxon>
        <taxon>Parasitiformes</taxon>
        <taxon>Ixodida</taxon>
        <taxon>Ixodoidea</taxon>
        <taxon>Ixodidae</taxon>
        <taxon>Rhipicephalinae</taxon>
        <taxon>Rhipicephalus</taxon>
        <taxon>Rhipicephalus</taxon>
    </lineage>
</organism>
<evidence type="ECO:0000256" key="3">
    <source>
        <dbReference type="ARBA" id="ARBA00022801"/>
    </source>
</evidence>
<evidence type="ECO:0000256" key="7">
    <source>
        <dbReference type="RuleBase" id="RU364138"/>
    </source>
</evidence>
<dbReference type="Gene3D" id="3.60.60.30">
    <property type="match status" value="1"/>
</dbReference>
<dbReference type="PANTHER" id="PTHR12370:SF3">
    <property type="entry name" value="PHOSPHOLIPASE B-LIKE 2-RELATED"/>
    <property type="match status" value="1"/>
</dbReference>
<feature type="signal peptide" evidence="7">
    <location>
        <begin position="1"/>
        <end position="16"/>
    </location>
</feature>
<comment type="caution">
    <text evidence="8">The sequence shown here is derived from an EMBL/GenBank/DDBJ whole genome shotgun (WGS) entry which is preliminary data.</text>
</comment>
<comment type="similarity">
    <text evidence="1 7">Belongs to the phospholipase B-like family.</text>
</comment>
<dbReference type="InterPro" id="IPR007000">
    <property type="entry name" value="PLipase_B-like"/>
</dbReference>
<name>A0A9D4PG80_RHISA</name>
<dbReference type="Pfam" id="PF04916">
    <property type="entry name" value="Phospholip_B"/>
    <property type="match status" value="1"/>
</dbReference>
<gene>
    <name evidence="8" type="ORF">HPB52_023552</name>
</gene>
<keyword evidence="4 7" id="KW-0442">Lipid degradation</keyword>
<comment type="function">
    <text evidence="7">Putative phospholipase.</text>
</comment>
<dbReference type="GO" id="GO:0005576">
    <property type="term" value="C:extracellular region"/>
    <property type="evidence" value="ECO:0007669"/>
    <property type="project" value="TreeGrafter"/>
</dbReference>
<accession>A0A9D4PG80</accession>
<evidence type="ECO:0000256" key="6">
    <source>
        <dbReference type="ARBA" id="ARBA00023180"/>
    </source>
</evidence>
<keyword evidence="5 7" id="KW-0443">Lipid metabolism</keyword>
<evidence type="ECO:0000256" key="4">
    <source>
        <dbReference type="ARBA" id="ARBA00022963"/>
    </source>
</evidence>
<evidence type="ECO:0000313" key="9">
    <source>
        <dbReference type="Proteomes" id="UP000821837"/>
    </source>
</evidence>
<dbReference type="Proteomes" id="UP000821837">
    <property type="component" value="Chromosome 8"/>
</dbReference>
<evidence type="ECO:0000256" key="5">
    <source>
        <dbReference type="ARBA" id="ARBA00023098"/>
    </source>
</evidence>
<sequence>MKAIVALRLSCALTVAQLVSGTGQQRLVAVSLDVRENKLVAHNDSSAKDIIAVCAFSDSRLDFGWASVFVKTDGRYKDSQQAFAAGYAEGSATSLMTDQHYANMYAHYCDPDPTFCTRLFTFYKANLQSLLENAVQYGYKDPFWHQAFSRSSLQVELAVLQISGMQRGLTGATTIRYDPYEIPTDFERLVLLNLRKDLGDLEWAFGMRGTKAPRDLGVAFFKTTTGNAEAIAAHVSWGHYGGMNKLLKKYVFNYKLLAGSGQPVPATAVTFSGYPGSVSSGDDFFLTSTNLAVLGTGVRNQNSDLWSRLTSNNTVPSAFRSLAASRLARSAKEWIHTYSRGSAGTYVQ</sequence>
<keyword evidence="9" id="KW-1185">Reference proteome</keyword>